<accession>A0A2T0N2E6</accession>
<feature type="transmembrane region" description="Helical" evidence="1">
    <location>
        <begin position="6"/>
        <end position="27"/>
    </location>
</feature>
<evidence type="ECO:0000313" key="2">
    <source>
        <dbReference type="EMBL" id="PRX66153.1"/>
    </source>
</evidence>
<dbReference type="RefSeq" id="WP_106239769.1">
    <property type="nucleotide sequence ID" value="NZ_PVNG01000006.1"/>
</dbReference>
<evidence type="ECO:0000256" key="1">
    <source>
        <dbReference type="SAM" id="Phobius"/>
    </source>
</evidence>
<comment type="caution">
    <text evidence="2">The sequence shown here is derived from an EMBL/GenBank/DDBJ whole genome shotgun (WGS) entry which is preliminary data.</text>
</comment>
<keyword evidence="1" id="KW-1133">Transmembrane helix</keyword>
<dbReference type="AlphaFoldDB" id="A0A2T0N2E6"/>
<evidence type="ECO:0000313" key="3">
    <source>
        <dbReference type="Proteomes" id="UP000238312"/>
    </source>
</evidence>
<keyword evidence="1" id="KW-0812">Transmembrane</keyword>
<protein>
    <submittedName>
        <fullName evidence="2">Uncharacterized protein</fullName>
    </submittedName>
</protein>
<name>A0A2T0N2E6_9ACTN</name>
<gene>
    <name evidence="2" type="ORF">B0I32_106289</name>
</gene>
<dbReference type="EMBL" id="PVNG01000006">
    <property type="protein sequence ID" value="PRX66153.1"/>
    <property type="molecule type" value="Genomic_DNA"/>
</dbReference>
<reference evidence="2 3" key="1">
    <citation type="submission" date="2018-03" db="EMBL/GenBank/DDBJ databases">
        <title>Genomic Encyclopedia of Type Strains, Phase III (KMG-III): the genomes of soil and plant-associated and newly described type strains.</title>
        <authorList>
            <person name="Whitman W."/>
        </authorList>
    </citation>
    <scope>NUCLEOTIDE SEQUENCE [LARGE SCALE GENOMIC DNA]</scope>
    <source>
        <strain evidence="2 3">CGMCC 4.7104</strain>
    </source>
</reference>
<dbReference type="Proteomes" id="UP000238312">
    <property type="component" value="Unassembled WGS sequence"/>
</dbReference>
<organism evidence="2 3">
    <name type="scientific">Nonomuraea fuscirosea</name>
    <dbReference type="NCBI Taxonomy" id="1291556"/>
    <lineage>
        <taxon>Bacteria</taxon>
        <taxon>Bacillati</taxon>
        <taxon>Actinomycetota</taxon>
        <taxon>Actinomycetes</taxon>
        <taxon>Streptosporangiales</taxon>
        <taxon>Streptosporangiaceae</taxon>
        <taxon>Nonomuraea</taxon>
    </lineage>
</organism>
<proteinExistence type="predicted"/>
<sequence>MIGIPDAAFVVGGVVAVLSGLIVASYLSSSQRNHRCRWSPVAVCTVRHGPFLPEQTAVLKRCDRCGDLASSTLVGAWTYAQVIGLDAEAGVAAGTGAESAAR</sequence>
<keyword evidence="1" id="KW-0472">Membrane</keyword>
<keyword evidence="3" id="KW-1185">Reference proteome</keyword>